<dbReference type="Gene3D" id="3.40.1090.10">
    <property type="entry name" value="Cytosolic phospholipase A2 catalytic domain"/>
    <property type="match status" value="2"/>
</dbReference>
<evidence type="ECO:0000313" key="6">
    <source>
        <dbReference type="EMBL" id="KDE41011.1"/>
    </source>
</evidence>
<dbReference type="RefSeq" id="WP_051632485.1">
    <property type="nucleotide sequence ID" value="NZ_JMSZ01000013.1"/>
</dbReference>
<dbReference type="GO" id="GO:0016787">
    <property type="term" value="F:hydrolase activity"/>
    <property type="evidence" value="ECO:0007669"/>
    <property type="project" value="UniProtKB-UniRule"/>
</dbReference>
<keyword evidence="1 4" id="KW-0378">Hydrolase</keyword>
<feature type="short sequence motif" description="GXSXG" evidence="4">
    <location>
        <begin position="36"/>
        <end position="40"/>
    </location>
</feature>
<dbReference type="PATRIC" id="fig|267850.7.peg.436"/>
<dbReference type="PANTHER" id="PTHR14226">
    <property type="entry name" value="NEUROPATHY TARGET ESTERASE/SWISS CHEESE D.MELANOGASTER"/>
    <property type="match status" value="1"/>
</dbReference>
<evidence type="ECO:0000259" key="5">
    <source>
        <dbReference type="PROSITE" id="PS51635"/>
    </source>
</evidence>
<evidence type="ECO:0000256" key="3">
    <source>
        <dbReference type="ARBA" id="ARBA00023098"/>
    </source>
</evidence>
<organism evidence="6 7">
    <name type="scientific">Nitrincola lacisaponensis</name>
    <dbReference type="NCBI Taxonomy" id="267850"/>
    <lineage>
        <taxon>Bacteria</taxon>
        <taxon>Pseudomonadati</taxon>
        <taxon>Pseudomonadota</taxon>
        <taxon>Gammaproteobacteria</taxon>
        <taxon>Oceanospirillales</taxon>
        <taxon>Oceanospirillaceae</taxon>
        <taxon>Nitrincola</taxon>
    </lineage>
</organism>
<feature type="active site" description="Proton acceptor" evidence="4">
    <location>
        <position position="173"/>
    </location>
</feature>
<keyword evidence="2 4" id="KW-0442">Lipid degradation</keyword>
<keyword evidence="7" id="KW-1185">Reference proteome</keyword>
<keyword evidence="3 4" id="KW-0443">Lipid metabolism</keyword>
<dbReference type="EMBL" id="JMSZ01000013">
    <property type="protein sequence ID" value="KDE41011.1"/>
    <property type="molecule type" value="Genomic_DNA"/>
</dbReference>
<protein>
    <submittedName>
        <fullName evidence="6">Ferredoxin reductase</fullName>
    </submittedName>
</protein>
<dbReference type="OrthoDB" id="9807112at2"/>
<dbReference type="Pfam" id="PF01734">
    <property type="entry name" value="Patatin"/>
    <property type="match status" value="1"/>
</dbReference>
<dbReference type="InterPro" id="IPR002641">
    <property type="entry name" value="PNPLA_dom"/>
</dbReference>
<feature type="domain" description="PNPLA" evidence="5">
    <location>
        <begin position="5"/>
        <end position="186"/>
    </location>
</feature>
<feature type="active site" description="Nucleophile" evidence="4">
    <location>
        <position position="38"/>
    </location>
</feature>
<dbReference type="SUPFAM" id="SSF52151">
    <property type="entry name" value="FabD/lysophospholipase-like"/>
    <property type="match status" value="1"/>
</dbReference>
<accession>A0A063Y8G3</accession>
<feature type="short sequence motif" description="DGA/G" evidence="4">
    <location>
        <begin position="173"/>
        <end position="175"/>
    </location>
</feature>
<dbReference type="Proteomes" id="UP000027318">
    <property type="component" value="Unassembled WGS sequence"/>
</dbReference>
<evidence type="ECO:0000256" key="2">
    <source>
        <dbReference type="ARBA" id="ARBA00022963"/>
    </source>
</evidence>
<reference evidence="6 7" key="1">
    <citation type="journal article" date="2005" name="Int. J. Syst. Evol. Microbiol.">
        <title>Nitrincola lacisaponensis gen. nov., sp. nov., a novel alkaliphilic bacterium isolated from an alkaline, saline lake.</title>
        <authorList>
            <person name="Dimitriu P.A."/>
            <person name="Shukla S.K."/>
            <person name="Conradt J."/>
            <person name="Marquez M.C."/>
            <person name="Ventosa A."/>
            <person name="Maglia A."/>
            <person name="Peyton B.M."/>
            <person name="Pinkart H.C."/>
            <person name="Mormile M.R."/>
        </authorList>
    </citation>
    <scope>NUCLEOTIDE SEQUENCE [LARGE SCALE GENOMIC DNA]</scope>
    <source>
        <strain evidence="6 7">4CA</strain>
    </source>
</reference>
<dbReference type="AlphaFoldDB" id="A0A063Y8G3"/>
<evidence type="ECO:0000313" key="7">
    <source>
        <dbReference type="Proteomes" id="UP000027318"/>
    </source>
</evidence>
<dbReference type="GO" id="GO:0016042">
    <property type="term" value="P:lipid catabolic process"/>
    <property type="evidence" value="ECO:0007669"/>
    <property type="project" value="UniProtKB-UniRule"/>
</dbReference>
<dbReference type="STRING" id="267850.ADINL_0443"/>
<dbReference type="PANTHER" id="PTHR14226:SF78">
    <property type="entry name" value="SLR0060 PROTEIN"/>
    <property type="match status" value="1"/>
</dbReference>
<feature type="short sequence motif" description="GXGXXG" evidence="4">
    <location>
        <begin position="9"/>
        <end position="14"/>
    </location>
</feature>
<evidence type="ECO:0000256" key="1">
    <source>
        <dbReference type="ARBA" id="ARBA00022801"/>
    </source>
</evidence>
<dbReference type="PROSITE" id="PS51635">
    <property type="entry name" value="PNPLA"/>
    <property type="match status" value="1"/>
</dbReference>
<dbReference type="InterPro" id="IPR016035">
    <property type="entry name" value="Acyl_Trfase/lysoPLipase"/>
</dbReference>
<gene>
    <name evidence="6" type="ORF">ADINL_0443</name>
</gene>
<comment type="caution">
    <text evidence="6">The sequence shown here is derived from an EMBL/GenBank/DDBJ whole genome shotgun (WGS) entry which is preliminary data.</text>
</comment>
<proteinExistence type="predicted"/>
<sequence>MKLTLALQGGGAHGAFTWGVLDRLLQAGLEPEAISGTSAGTMNAVLLAEGWRLDGAEGARRLLERFWQGLSMPDTLVSGQPAEWWRKLSRHLSPYDLNPFDYNPLKQLLEELVDFEALRADGKIRLYIAATEVETGALRLFREHELAVEHLLASACLPTLHKAVDIEGRHYWDGGFSGNPVLHPLVTESQAHDLLCILLQPLSRPVVPTQAAAIAERMNELMFQTAFMRELEVIYRHRLHLQQRPWLLGRDELRWRRLRLHLIEPDEVLASLDGASRFDTRKGFLEALRLQGVAQAEQWLETHSSALGDASSWDFEQLFRR</sequence>
<name>A0A063Y8G3_9GAMM</name>
<evidence type="ECO:0000256" key="4">
    <source>
        <dbReference type="PROSITE-ProRule" id="PRU01161"/>
    </source>
</evidence>
<dbReference type="InterPro" id="IPR050301">
    <property type="entry name" value="NTE"/>
</dbReference>